<evidence type="ECO:0000313" key="6">
    <source>
        <dbReference type="Proteomes" id="UP001150538"/>
    </source>
</evidence>
<feature type="compositionally biased region" description="Low complexity" evidence="2">
    <location>
        <begin position="99"/>
        <end position="121"/>
    </location>
</feature>
<dbReference type="PROSITE" id="PS50089">
    <property type="entry name" value="ZF_RING_2"/>
    <property type="match status" value="1"/>
</dbReference>
<feature type="compositionally biased region" description="Polar residues" evidence="2">
    <location>
        <begin position="122"/>
        <end position="135"/>
    </location>
</feature>
<feature type="transmembrane region" description="Helical" evidence="3">
    <location>
        <begin position="201"/>
        <end position="220"/>
    </location>
</feature>
<evidence type="ECO:0000259" key="4">
    <source>
        <dbReference type="PROSITE" id="PS50089"/>
    </source>
</evidence>
<keyword evidence="6" id="KW-1185">Reference proteome</keyword>
<dbReference type="SMART" id="SM00184">
    <property type="entry name" value="RING"/>
    <property type="match status" value="1"/>
</dbReference>
<sequence length="514" mass="55991">MARVSPLKLGATKDDASLRHVASEHSCDNHQGTVGTKESGGVERTPKETGDDCSHKDAQPEDTHHSCVDITGVRDEGNIPNDKELCQGENPPDTQWPCGSSNNGSSSKGNSSPHHSVSISSLAPSSTPQINSDSQDQAEEAHQSHRPEWSMEWAFGQYSSLSRYQKVLVIINLVLGALQVSSAIIVLSITARQSCDRPLRIFLIVLLARAVIVTPASVYTRLTHHLPGPLGSTRDPWVVKVVNMCDIVGIALFIIANYWFFTSQTCRSTSPALYYVSFVWIVAGYAIISVPLLVCMAFVLTFPLILLGMRVFGIGSKHMVGADAKTIDAIPLVRFRLRSPPGQSPVSSSSLRPTSSRDNAAGQSAKAGTSQGGGMLGTLEHGSETSFADHNGMGVSAISVSTRPRWRLNLSHLFNPFTRIAYRLSRESKKKPPPPATQTPDAEIKDFWSDEAEDTTCPICLSDYEEREILRLLPCSHAFHQDCVDRWLHLNRLCPLCKADIKAPGQSQDASDPT</sequence>
<proteinExistence type="predicted"/>
<evidence type="ECO:0000256" key="3">
    <source>
        <dbReference type="SAM" id="Phobius"/>
    </source>
</evidence>
<gene>
    <name evidence="5" type="ORF">H4219_000251</name>
</gene>
<protein>
    <recommendedName>
        <fullName evidence="4">RING-type domain-containing protein</fullName>
    </recommendedName>
</protein>
<dbReference type="Pfam" id="PF13639">
    <property type="entry name" value="zf-RING_2"/>
    <property type="match status" value="1"/>
</dbReference>
<organism evidence="5 6">
    <name type="scientific">Mycoemilia scoparia</name>
    <dbReference type="NCBI Taxonomy" id="417184"/>
    <lineage>
        <taxon>Eukaryota</taxon>
        <taxon>Fungi</taxon>
        <taxon>Fungi incertae sedis</taxon>
        <taxon>Zoopagomycota</taxon>
        <taxon>Kickxellomycotina</taxon>
        <taxon>Kickxellomycetes</taxon>
        <taxon>Kickxellales</taxon>
        <taxon>Kickxellaceae</taxon>
        <taxon>Mycoemilia</taxon>
    </lineage>
</organism>
<feature type="transmembrane region" description="Helical" evidence="3">
    <location>
        <begin position="273"/>
        <end position="306"/>
    </location>
</feature>
<feature type="compositionally biased region" description="Basic and acidic residues" evidence="2">
    <location>
        <begin position="11"/>
        <end position="28"/>
    </location>
</feature>
<dbReference type="Gene3D" id="3.30.40.10">
    <property type="entry name" value="Zinc/RING finger domain, C3HC4 (zinc finger)"/>
    <property type="match status" value="1"/>
</dbReference>
<evidence type="ECO:0000256" key="1">
    <source>
        <dbReference type="PROSITE-ProRule" id="PRU00175"/>
    </source>
</evidence>
<dbReference type="AlphaFoldDB" id="A0A9W8A8S2"/>
<dbReference type="PANTHER" id="PTHR46225:SF19">
    <property type="entry name" value="RING-TYPE DOMAIN-CONTAINING PROTEIN"/>
    <property type="match status" value="1"/>
</dbReference>
<feature type="region of interest" description="Disordered" evidence="2">
    <location>
        <begin position="340"/>
        <end position="383"/>
    </location>
</feature>
<dbReference type="Proteomes" id="UP001150538">
    <property type="component" value="Unassembled WGS sequence"/>
</dbReference>
<dbReference type="InterPro" id="IPR013083">
    <property type="entry name" value="Znf_RING/FYVE/PHD"/>
</dbReference>
<feature type="compositionally biased region" description="Basic and acidic residues" evidence="2">
    <location>
        <begin position="40"/>
        <end position="86"/>
    </location>
</feature>
<feature type="domain" description="RING-type" evidence="4">
    <location>
        <begin position="457"/>
        <end position="498"/>
    </location>
</feature>
<dbReference type="InterPro" id="IPR001841">
    <property type="entry name" value="Znf_RING"/>
</dbReference>
<keyword evidence="1" id="KW-0862">Zinc</keyword>
<feature type="compositionally biased region" description="Low complexity" evidence="2">
    <location>
        <begin position="340"/>
        <end position="357"/>
    </location>
</feature>
<dbReference type="PANTHER" id="PTHR46225">
    <property type="entry name" value="C3H4 TYPE ZINC FINGER PROTEIN"/>
    <property type="match status" value="1"/>
</dbReference>
<dbReference type="SUPFAM" id="SSF57850">
    <property type="entry name" value="RING/U-box"/>
    <property type="match status" value="1"/>
</dbReference>
<keyword evidence="1" id="KW-0863">Zinc-finger</keyword>
<feature type="transmembrane region" description="Helical" evidence="3">
    <location>
        <begin position="241"/>
        <end position="261"/>
    </location>
</feature>
<accession>A0A9W8A8S2</accession>
<keyword evidence="3" id="KW-0812">Transmembrane</keyword>
<dbReference type="EMBL" id="JANBPU010000002">
    <property type="protein sequence ID" value="KAJ1921905.1"/>
    <property type="molecule type" value="Genomic_DNA"/>
</dbReference>
<evidence type="ECO:0000313" key="5">
    <source>
        <dbReference type="EMBL" id="KAJ1921905.1"/>
    </source>
</evidence>
<dbReference type="GO" id="GO:0008270">
    <property type="term" value="F:zinc ion binding"/>
    <property type="evidence" value="ECO:0007669"/>
    <property type="project" value="UniProtKB-KW"/>
</dbReference>
<keyword evidence="3" id="KW-1133">Transmembrane helix</keyword>
<name>A0A9W8A8S2_9FUNG</name>
<keyword evidence="3" id="KW-0472">Membrane</keyword>
<keyword evidence="1" id="KW-0479">Metal-binding</keyword>
<feature type="transmembrane region" description="Helical" evidence="3">
    <location>
        <begin position="167"/>
        <end position="189"/>
    </location>
</feature>
<dbReference type="OrthoDB" id="8062037at2759"/>
<evidence type="ECO:0000256" key="2">
    <source>
        <dbReference type="SAM" id="MobiDB-lite"/>
    </source>
</evidence>
<comment type="caution">
    <text evidence="5">The sequence shown here is derived from an EMBL/GenBank/DDBJ whole genome shotgun (WGS) entry which is preliminary data.</text>
</comment>
<reference evidence="5" key="1">
    <citation type="submission" date="2022-07" db="EMBL/GenBank/DDBJ databases">
        <title>Phylogenomic reconstructions and comparative analyses of Kickxellomycotina fungi.</title>
        <authorList>
            <person name="Reynolds N.K."/>
            <person name="Stajich J.E."/>
            <person name="Barry K."/>
            <person name="Grigoriev I.V."/>
            <person name="Crous P."/>
            <person name="Smith M.E."/>
        </authorList>
    </citation>
    <scope>NUCLEOTIDE SEQUENCE</scope>
    <source>
        <strain evidence="5">NBRC 100468</strain>
    </source>
</reference>
<feature type="region of interest" description="Disordered" evidence="2">
    <location>
        <begin position="1"/>
        <end position="146"/>
    </location>
</feature>